<protein>
    <submittedName>
        <fullName evidence="1">Uncharacterized protein</fullName>
    </submittedName>
</protein>
<evidence type="ECO:0000313" key="1">
    <source>
        <dbReference type="EMBL" id="MBB5043564.1"/>
    </source>
</evidence>
<reference evidence="1 2" key="1">
    <citation type="submission" date="2020-08" db="EMBL/GenBank/DDBJ databases">
        <title>Genomic Encyclopedia of Type Strains, Phase IV (KMG-IV): sequencing the most valuable type-strain genomes for metagenomic binning, comparative biology and taxonomic classification.</title>
        <authorList>
            <person name="Goeker M."/>
        </authorList>
    </citation>
    <scope>NUCLEOTIDE SEQUENCE [LARGE SCALE GENOMIC DNA]</scope>
    <source>
        <strain evidence="1 2">DSM 21319</strain>
    </source>
</reference>
<name>A0A7W8DV05_9HYPH</name>
<dbReference type="EMBL" id="JACHIK010000009">
    <property type="protein sequence ID" value="MBB5043564.1"/>
    <property type="molecule type" value="Genomic_DNA"/>
</dbReference>
<accession>A0A7W8DV05</accession>
<dbReference type="AlphaFoldDB" id="A0A7W8DV05"/>
<evidence type="ECO:0000313" key="2">
    <source>
        <dbReference type="Proteomes" id="UP000535406"/>
    </source>
</evidence>
<sequence>MTFLSPFKIRSPVFFMELFEAGHEIKYLGIRRVTAGVVLLGGADDDVHHIGETAAAAAPLLHRVVDLCGHDELPTVLVEEAVDRVDDFLFGDEVATANEHFDLPVIRKALSFRD</sequence>
<proteinExistence type="predicted"/>
<comment type="caution">
    <text evidence="1">The sequence shown here is derived from an EMBL/GenBank/DDBJ whole genome shotgun (WGS) entry which is preliminary data.</text>
</comment>
<gene>
    <name evidence="1" type="ORF">HNQ66_002970</name>
</gene>
<keyword evidence="2" id="KW-1185">Reference proteome</keyword>
<dbReference type="Proteomes" id="UP000535406">
    <property type="component" value="Unassembled WGS sequence"/>
</dbReference>
<organism evidence="1 2">
    <name type="scientific">Shinella fusca</name>
    <dbReference type="NCBI Taxonomy" id="544480"/>
    <lineage>
        <taxon>Bacteria</taxon>
        <taxon>Pseudomonadati</taxon>
        <taxon>Pseudomonadota</taxon>
        <taxon>Alphaproteobacteria</taxon>
        <taxon>Hyphomicrobiales</taxon>
        <taxon>Rhizobiaceae</taxon>
        <taxon>Shinella</taxon>
    </lineage>
</organism>